<accession>A0A7Z7J948</accession>
<dbReference type="InterPro" id="IPR003838">
    <property type="entry name" value="ABC3_permease_C"/>
</dbReference>
<feature type="transmembrane region" description="Helical" evidence="8">
    <location>
        <begin position="382"/>
        <end position="399"/>
    </location>
</feature>
<dbReference type="NCBIfam" id="TIGR02212">
    <property type="entry name" value="lolCE"/>
    <property type="match status" value="1"/>
</dbReference>
<dbReference type="EMBL" id="OGUU01000008">
    <property type="protein sequence ID" value="SPC09552.1"/>
    <property type="molecule type" value="Genomic_DNA"/>
</dbReference>
<evidence type="ECO:0000256" key="7">
    <source>
        <dbReference type="ARBA" id="ARBA00023136"/>
    </source>
</evidence>
<evidence type="ECO:0000256" key="3">
    <source>
        <dbReference type="ARBA" id="ARBA00022448"/>
    </source>
</evidence>
<feature type="transmembrane region" description="Helical" evidence="8">
    <location>
        <begin position="317"/>
        <end position="343"/>
    </location>
</feature>
<feature type="transmembrane region" description="Helical" evidence="8">
    <location>
        <begin position="25"/>
        <end position="51"/>
    </location>
</feature>
<evidence type="ECO:0000259" key="9">
    <source>
        <dbReference type="Pfam" id="PF02687"/>
    </source>
</evidence>
<dbReference type="InterPro" id="IPR011925">
    <property type="entry name" value="LolCE_TM"/>
</dbReference>
<dbReference type="Proteomes" id="UP000257139">
    <property type="component" value="Chromosome CBM2594_a"/>
</dbReference>
<protein>
    <submittedName>
        <fullName evidence="11">Outer membrane lipoproteins ABC transporter, membrane component</fullName>
    </submittedName>
</protein>
<evidence type="ECO:0000259" key="10">
    <source>
        <dbReference type="Pfam" id="PF12704"/>
    </source>
</evidence>
<evidence type="ECO:0000256" key="2">
    <source>
        <dbReference type="ARBA" id="ARBA00005236"/>
    </source>
</evidence>
<keyword evidence="3" id="KW-0813">Transport</keyword>
<dbReference type="AlphaFoldDB" id="A0A7Z7J948"/>
<evidence type="ECO:0000313" key="11">
    <source>
        <dbReference type="EMBL" id="SPC09552.1"/>
    </source>
</evidence>
<dbReference type="Pfam" id="PF02687">
    <property type="entry name" value="FtsX"/>
    <property type="match status" value="1"/>
</dbReference>
<dbReference type="PANTHER" id="PTHR30489:SF0">
    <property type="entry name" value="LIPOPROTEIN-RELEASING SYSTEM TRANSMEMBRANE PROTEIN LOLE"/>
    <property type="match status" value="1"/>
</dbReference>
<dbReference type="InterPro" id="IPR051447">
    <property type="entry name" value="Lipoprotein-release_system"/>
</dbReference>
<dbReference type="GO" id="GO:0098797">
    <property type="term" value="C:plasma membrane protein complex"/>
    <property type="evidence" value="ECO:0007669"/>
    <property type="project" value="TreeGrafter"/>
</dbReference>
<evidence type="ECO:0000256" key="6">
    <source>
        <dbReference type="ARBA" id="ARBA00022989"/>
    </source>
</evidence>
<reference evidence="11" key="1">
    <citation type="submission" date="2018-01" db="EMBL/GenBank/DDBJ databases">
        <authorList>
            <person name="Clerissi C."/>
        </authorList>
    </citation>
    <scope>NUCLEOTIDE SEQUENCE [LARGE SCALE GENOMIC DNA]</scope>
    <source>
        <strain evidence="11">Cupriavidus taiwanensis STM 6021</strain>
    </source>
</reference>
<dbReference type="GO" id="GO:0042953">
    <property type="term" value="P:lipoprotein transport"/>
    <property type="evidence" value="ECO:0007669"/>
    <property type="project" value="InterPro"/>
</dbReference>
<evidence type="ECO:0000256" key="8">
    <source>
        <dbReference type="SAM" id="Phobius"/>
    </source>
</evidence>
<name>A0A7Z7J948_9BURK</name>
<comment type="caution">
    <text evidence="11">The sequence shown here is derived from an EMBL/GenBank/DDBJ whole genome shotgun (WGS) entry which is preliminary data.</text>
</comment>
<keyword evidence="5 8" id="KW-0812">Transmembrane</keyword>
<dbReference type="PANTHER" id="PTHR30489">
    <property type="entry name" value="LIPOPROTEIN-RELEASING SYSTEM TRANSMEMBRANE PROTEIN LOLE"/>
    <property type="match status" value="1"/>
</dbReference>
<keyword evidence="7 8" id="KW-0472">Membrane</keyword>
<keyword evidence="11" id="KW-0449">Lipoprotein</keyword>
<comment type="similarity">
    <text evidence="2">Belongs to the ABC-4 integral membrane protein family. LolC/E subfamily.</text>
</comment>
<dbReference type="GeneID" id="29760316"/>
<dbReference type="InterPro" id="IPR025857">
    <property type="entry name" value="MacB_PCD"/>
</dbReference>
<dbReference type="Pfam" id="PF12704">
    <property type="entry name" value="MacB_PCD"/>
    <property type="match status" value="1"/>
</dbReference>
<evidence type="ECO:0000256" key="5">
    <source>
        <dbReference type="ARBA" id="ARBA00022692"/>
    </source>
</evidence>
<organism evidence="11">
    <name type="scientific">Cupriavidus taiwanensis</name>
    <dbReference type="NCBI Taxonomy" id="164546"/>
    <lineage>
        <taxon>Bacteria</taxon>
        <taxon>Pseudomonadati</taxon>
        <taxon>Pseudomonadota</taxon>
        <taxon>Betaproteobacteria</taxon>
        <taxon>Burkholderiales</taxon>
        <taxon>Burkholderiaceae</taxon>
        <taxon>Cupriavidus</taxon>
    </lineage>
</organism>
<feature type="domain" description="MacB-like periplasmic core" evidence="10">
    <location>
        <begin position="30"/>
        <end position="243"/>
    </location>
</feature>
<dbReference type="OMA" id="QIMAVFM"/>
<evidence type="ECO:0000256" key="4">
    <source>
        <dbReference type="ARBA" id="ARBA00022475"/>
    </source>
</evidence>
<feature type="domain" description="ABC3 transporter permease C-terminal" evidence="9">
    <location>
        <begin position="275"/>
        <end position="409"/>
    </location>
</feature>
<comment type="subcellular location">
    <subcellularLocation>
        <location evidence="1">Cell membrane</location>
        <topology evidence="1">Multi-pass membrane protein</topology>
    </subcellularLocation>
</comment>
<proteinExistence type="inferred from homology"/>
<dbReference type="GO" id="GO:0044874">
    <property type="term" value="P:lipoprotein localization to outer membrane"/>
    <property type="evidence" value="ECO:0007669"/>
    <property type="project" value="TreeGrafter"/>
</dbReference>
<evidence type="ECO:0000256" key="1">
    <source>
        <dbReference type="ARBA" id="ARBA00004651"/>
    </source>
</evidence>
<dbReference type="RefSeq" id="WP_012352445.1">
    <property type="nucleotide sequence ID" value="NZ_CBCRZP010000004.1"/>
</dbReference>
<keyword evidence="6 8" id="KW-1133">Transmembrane helix</keyword>
<sequence length="416" mass="45175">MKFPYEWQIGWRYTRASKRASRNTFISFISMISMLGIALGVAALIVVLSVMNGFQKEVRDRMLSVLAHIEVIGPSALPDWQKTAAEALQNKEVVGAAPYVAAQAMLTRDDAVRGVLLRGVEPTQEPKVSEIGSQFRAGSMAALVPGSFGIALGNELANAMGVQVGDKITLLAPQGTITPAGVLPRLKQFTVVGVFSSGHFEFDSALALVNLQDAETLFRLSGPTGVRLKLQDMQRAPLVAQELAGTMSGELYLRDWSKQNRNWFAAVQTEKRMMFIILTLIIAVAAFNLVSTLVMTVTDKQADIAILRTMGAQPGSIMKIFIVQGVAIGFIGTLLGVAGGTLIATNIDVIVPFIERVLHVQFLPRDIYFISQLPSDPRVNDIATIGIISFVLATLATLYPSWRAARVNPAEALRYE</sequence>
<feature type="transmembrane region" description="Helical" evidence="8">
    <location>
        <begin position="273"/>
        <end position="297"/>
    </location>
</feature>
<gene>
    <name evidence="11" type="primary">lolE</name>
    <name evidence="11" type="ORF">CBM2594_A40875</name>
</gene>
<keyword evidence="4" id="KW-1003">Cell membrane</keyword>